<dbReference type="GO" id="GO:0045259">
    <property type="term" value="C:proton-transporting ATP synthase complex"/>
    <property type="evidence" value="ECO:0007669"/>
    <property type="project" value="UniProtKB-KW"/>
</dbReference>
<reference evidence="10" key="1">
    <citation type="submission" date="2019-08" db="EMBL/GenBank/DDBJ databases">
        <authorList>
            <person name="Kucharzyk K."/>
            <person name="Murdoch R.W."/>
            <person name="Higgins S."/>
            <person name="Loffler F."/>
        </authorList>
    </citation>
    <scope>NUCLEOTIDE SEQUENCE</scope>
</reference>
<sequence length="136" mass="14258">MASLLNLKIVTPKGVIWSGEVNSVTLPGIEGELGVLPGHIPLATRISAGELSVQQGAKNFFLAVGDGFVEISENNVSVLTDMAIQADGIDEAQALLAQQQAEARLKQQLSDEEVAAAQAALAQSAALLRVKKTRVK</sequence>
<comment type="similarity">
    <text evidence="2">Belongs to the ATPase epsilon chain family.</text>
</comment>
<evidence type="ECO:0000259" key="9">
    <source>
        <dbReference type="Pfam" id="PF02823"/>
    </source>
</evidence>
<keyword evidence="6" id="KW-0139">CF(1)</keyword>
<dbReference type="InterPro" id="IPR036794">
    <property type="entry name" value="ATP_F1_dsu/esu_C_sf"/>
</dbReference>
<dbReference type="GO" id="GO:0046933">
    <property type="term" value="F:proton-transporting ATP synthase activity, rotational mechanism"/>
    <property type="evidence" value="ECO:0007669"/>
    <property type="project" value="InterPro"/>
</dbReference>
<dbReference type="InterPro" id="IPR036771">
    <property type="entry name" value="ATPsynth_dsu/esu_N"/>
</dbReference>
<dbReference type="EMBL" id="VSSQ01127514">
    <property type="protein sequence ID" value="MPN56779.1"/>
    <property type="molecule type" value="Genomic_DNA"/>
</dbReference>
<evidence type="ECO:0000256" key="7">
    <source>
        <dbReference type="ARBA" id="ARBA00023310"/>
    </source>
</evidence>
<comment type="subcellular location">
    <subcellularLocation>
        <location evidence="1">Cell membrane</location>
        <topology evidence="1">Peripheral membrane protein</topology>
    </subcellularLocation>
</comment>
<dbReference type="InterPro" id="IPR020547">
    <property type="entry name" value="ATP_synth_F1_esu_C"/>
</dbReference>
<evidence type="ECO:0000256" key="6">
    <source>
        <dbReference type="ARBA" id="ARBA00023196"/>
    </source>
</evidence>
<feature type="domain" description="ATP synthase F1 complex delta/epsilon subunit N-terminal" evidence="9">
    <location>
        <begin position="5"/>
        <end position="83"/>
    </location>
</feature>
<feature type="domain" description="ATP synthase epsilon subunit C-terminal" evidence="8">
    <location>
        <begin position="88"/>
        <end position="131"/>
    </location>
</feature>
<keyword evidence="7" id="KW-0066">ATP synthesis</keyword>
<comment type="caution">
    <text evidence="10">The sequence shown here is derived from an EMBL/GenBank/DDBJ whole genome shotgun (WGS) entry which is preliminary data.</text>
</comment>
<dbReference type="SUPFAM" id="SSF46604">
    <property type="entry name" value="Epsilon subunit of F1F0-ATP synthase C-terminal domain"/>
    <property type="match status" value="1"/>
</dbReference>
<gene>
    <name evidence="10" type="primary">atpC_55</name>
    <name evidence="10" type="ORF">SDC9_204471</name>
</gene>
<evidence type="ECO:0000256" key="3">
    <source>
        <dbReference type="ARBA" id="ARBA00022448"/>
    </source>
</evidence>
<evidence type="ECO:0000256" key="2">
    <source>
        <dbReference type="ARBA" id="ARBA00005712"/>
    </source>
</evidence>
<evidence type="ECO:0000256" key="1">
    <source>
        <dbReference type="ARBA" id="ARBA00004202"/>
    </source>
</evidence>
<dbReference type="AlphaFoldDB" id="A0A645J251"/>
<dbReference type="Pfam" id="PF00401">
    <property type="entry name" value="ATP-synt_DE"/>
    <property type="match status" value="1"/>
</dbReference>
<dbReference type="SUPFAM" id="SSF51344">
    <property type="entry name" value="Epsilon subunit of F1F0-ATP synthase N-terminal domain"/>
    <property type="match status" value="1"/>
</dbReference>
<evidence type="ECO:0000256" key="5">
    <source>
        <dbReference type="ARBA" id="ARBA00023136"/>
    </source>
</evidence>
<keyword evidence="4" id="KW-0406">Ion transport</keyword>
<dbReference type="NCBIfam" id="TIGR01216">
    <property type="entry name" value="ATP_synt_epsi"/>
    <property type="match status" value="1"/>
</dbReference>
<accession>A0A645J251</accession>
<dbReference type="InterPro" id="IPR020546">
    <property type="entry name" value="ATP_synth_F1_dsu/esu_N"/>
</dbReference>
<name>A0A645J251_9ZZZZ</name>
<protein>
    <submittedName>
        <fullName evidence="10">ATP synthase epsilon chain</fullName>
    </submittedName>
</protein>
<evidence type="ECO:0000256" key="4">
    <source>
        <dbReference type="ARBA" id="ARBA00023065"/>
    </source>
</evidence>
<organism evidence="10">
    <name type="scientific">bioreactor metagenome</name>
    <dbReference type="NCBI Taxonomy" id="1076179"/>
    <lineage>
        <taxon>unclassified sequences</taxon>
        <taxon>metagenomes</taxon>
        <taxon>ecological metagenomes</taxon>
    </lineage>
</organism>
<dbReference type="GO" id="GO:0005886">
    <property type="term" value="C:plasma membrane"/>
    <property type="evidence" value="ECO:0007669"/>
    <property type="project" value="UniProtKB-SubCell"/>
</dbReference>
<dbReference type="Pfam" id="PF02823">
    <property type="entry name" value="ATP-synt_DE_N"/>
    <property type="match status" value="1"/>
</dbReference>
<dbReference type="PANTHER" id="PTHR13822:SF10">
    <property type="entry name" value="ATP SYNTHASE EPSILON CHAIN, CHLOROPLASTIC"/>
    <property type="match status" value="1"/>
</dbReference>
<dbReference type="PANTHER" id="PTHR13822">
    <property type="entry name" value="ATP SYNTHASE DELTA/EPSILON CHAIN"/>
    <property type="match status" value="1"/>
</dbReference>
<evidence type="ECO:0000259" key="8">
    <source>
        <dbReference type="Pfam" id="PF00401"/>
    </source>
</evidence>
<dbReference type="Gene3D" id="2.60.15.10">
    <property type="entry name" value="F0F1 ATP synthase delta/epsilon subunit, N-terminal"/>
    <property type="match status" value="1"/>
</dbReference>
<keyword evidence="5" id="KW-0472">Membrane</keyword>
<proteinExistence type="inferred from homology"/>
<dbReference type="CDD" id="cd12152">
    <property type="entry name" value="F1-ATPase_delta"/>
    <property type="match status" value="1"/>
</dbReference>
<dbReference type="InterPro" id="IPR001469">
    <property type="entry name" value="ATP_synth_F1_dsu/esu"/>
</dbReference>
<keyword evidence="3" id="KW-0813">Transport</keyword>
<evidence type="ECO:0000313" key="10">
    <source>
        <dbReference type="EMBL" id="MPN56779.1"/>
    </source>
</evidence>
<dbReference type="HAMAP" id="MF_00530">
    <property type="entry name" value="ATP_synth_epsil_bac"/>
    <property type="match status" value="1"/>
</dbReference>